<gene>
    <name evidence="3" type="ORF">GCM10009849_15170</name>
</gene>
<feature type="region of interest" description="Disordered" evidence="1">
    <location>
        <begin position="23"/>
        <end position="81"/>
    </location>
</feature>
<feature type="compositionally biased region" description="Low complexity" evidence="1">
    <location>
        <begin position="32"/>
        <end position="52"/>
    </location>
</feature>
<evidence type="ECO:0000256" key="2">
    <source>
        <dbReference type="SAM" id="SignalP"/>
    </source>
</evidence>
<dbReference type="Proteomes" id="UP001500432">
    <property type="component" value="Unassembled WGS sequence"/>
</dbReference>
<keyword evidence="4" id="KW-1185">Reference proteome</keyword>
<evidence type="ECO:0008006" key="5">
    <source>
        <dbReference type="Google" id="ProtNLM"/>
    </source>
</evidence>
<dbReference type="PANTHER" id="PTHR39335">
    <property type="entry name" value="BLL4220 PROTEIN"/>
    <property type="match status" value="1"/>
</dbReference>
<feature type="compositionally biased region" description="Gly residues" evidence="1">
    <location>
        <begin position="53"/>
        <end position="65"/>
    </location>
</feature>
<dbReference type="InterPro" id="IPR005297">
    <property type="entry name" value="Lipoprotein_repeat"/>
</dbReference>
<dbReference type="RefSeq" id="WP_344299100.1">
    <property type="nucleotide sequence ID" value="NZ_BAAAQW010000004.1"/>
</dbReference>
<evidence type="ECO:0000256" key="1">
    <source>
        <dbReference type="SAM" id="MobiDB-lite"/>
    </source>
</evidence>
<accession>A0ABP5NL69</accession>
<reference evidence="4" key="1">
    <citation type="journal article" date="2019" name="Int. J. Syst. Evol. Microbiol.">
        <title>The Global Catalogue of Microorganisms (GCM) 10K type strain sequencing project: providing services to taxonomists for standard genome sequencing and annotation.</title>
        <authorList>
            <consortium name="The Broad Institute Genomics Platform"/>
            <consortium name="The Broad Institute Genome Sequencing Center for Infectious Disease"/>
            <person name="Wu L."/>
            <person name="Ma J."/>
        </authorList>
    </citation>
    <scope>NUCLEOTIDE SEQUENCE [LARGE SCALE GENOMIC DNA]</scope>
    <source>
        <strain evidence="4">JCM 16034</strain>
    </source>
</reference>
<sequence>MNKRAALVLAAFSAASSLALAGCGGGSGGSSSGSSSPASSSGASSSAASSSAAGGGDAYGSGGSSSSGSSGSASAQAGGGAELKTTTVGGQKIIVDEKGMTVYYYTRDSKGATVSACTGGCIALWPPVISSESPKLDGITATVGSIKTPDGKNQVTLNGMPIYYYQKDTGPGQVNGQAVAGVWYVVGADGTMITSALK</sequence>
<dbReference type="PROSITE" id="PS51257">
    <property type="entry name" value="PROKAR_LIPOPROTEIN"/>
    <property type="match status" value="1"/>
</dbReference>
<dbReference type="PANTHER" id="PTHR39335:SF1">
    <property type="entry name" value="BLL4220 PROTEIN"/>
    <property type="match status" value="1"/>
</dbReference>
<keyword evidence="2" id="KW-0732">Signal</keyword>
<evidence type="ECO:0000313" key="4">
    <source>
        <dbReference type="Proteomes" id="UP001500432"/>
    </source>
</evidence>
<name>A0ABP5NL69_9MICC</name>
<dbReference type="EMBL" id="BAAAQW010000004">
    <property type="protein sequence ID" value="GAA2199295.1"/>
    <property type="molecule type" value="Genomic_DNA"/>
</dbReference>
<proteinExistence type="predicted"/>
<organism evidence="3 4">
    <name type="scientific">Sinomonas flava</name>
    <dbReference type="NCBI Taxonomy" id="496857"/>
    <lineage>
        <taxon>Bacteria</taxon>
        <taxon>Bacillati</taxon>
        <taxon>Actinomycetota</taxon>
        <taxon>Actinomycetes</taxon>
        <taxon>Micrococcales</taxon>
        <taxon>Micrococcaceae</taxon>
        <taxon>Sinomonas</taxon>
    </lineage>
</organism>
<comment type="caution">
    <text evidence="3">The sequence shown here is derived from an EMBL/GenBank/DDBJ whole genome shotgun (WGS) entry which is preliminary data.</text>
</comment>
<feature type="compositionally biased region" description="Low complexity" evidence="1">
    <location>
        <begin position="66"/>
        <end position="76"/>
    </location>
</feature>
<feature type="signal peptide" evidence="2">
    <location>
        <begin position="1"/>
        <end position="21"/>
    </location>
</feature>
<protein>
    <recommendedName>
        <fullName evidence="5">Lipoprotein with Yx(FWY)xxD motif</fullName>
    </recommendedName>
</protein>
<feature type="chain" id="PRO_5045830872" description="Lipoprotein with Yx(FWY)xxD motif" evidence="2">
    <location>
        <begin position="22"/>
        <end position="198"/>
    </location>
</feature>
<dbReference type="Pfam" id="PF03640">
    <property type="entry name" value="Lipoprotein_15"/>
    <property type="match status" value="2"/>
</dbReference>
<evidence type="ECO:0000313" key="3">
    <source>
        <dbReference type="EMBL" id="GAA2199295.1"/>
    </source>
</evidence>